<feature type="region of interest" description="Disordered" evidence="4">
    <location>
        <begin position="1564"/>
        <end position="1598"/>
    </location>
</feature>
<evidence type="ECO:0000256" key="4">
    <source>
        <dbReference type="SAM" id="MobiDB-lite"/>
    </source>
</evidence>
<feature type="domain" description="RNA-editing substrate-binding complex 6 protein" evidence="6">
    <location>
        <begin position="253"/>
        <end position="497"/>
    </location>
</feature>
<evidence type="ECO:0000259" key="5">
    <source>
        <dbReference type="Pfam" id="PF19028"/>
    </source>
</evidence>
<dbReference type="InterPro" id="IPR000884">
    <property type="entry name" value="TSP1_rpt"/>
</dbReference>
<dbReference type="InterPro" id="IPR036383">
    <property type="entry name" value="TSP1_rpt_sf"/>
</dbReference>
<dbReference type="InterPro" id="IPR039942">
    <property type="entry name" value="SBSPO"/>
</dbReference>
<name>A0A813BM37_9DINO</name>
<protein>
    <submittedName>
        <fullName evidence="7">Hmcn1 protein</fullName>
    </submittedName>
</protein>
<dbReference type="PANTHER" id="PTHR20920">
    <property type="entry name" value="RPE-SPONDIN"/>
    <property type="match status" value="1"/>
</dbReference>
<dbReference type="Proteomes" id="UP000601435">
    <property type="component" value="Unassembled WGS sequence"/>
</dbReference>
<evidence type="ECO:0000313" key="7">
    <source>
        <dbReference type="EMBL" id="CAE7909824.1"/>
    </source>
</evidence>
<dbReference type="SMART" id="SM00209">
    <property type="entry name" value="TSP1"/>
    <property type="match status" value="6"/>
</dbReference>
<dbReference type="PROSITE" id="PS50092">
    <property type="entry name" value="TSP1"/>
    <property type="match status" value="6"/>
</dbReference>
<dbReference type="InterPro" id="IPR044004">
    <property type="entry name" value="TSP1_spondin_dom"/>
</dbReference>
<evidence type="ECO:0000256" key="3">
    <source>
        <dbReference type="ARBA" id="ARBA00023180"/>
    </source>
</evidence>
<feature type="region of interest" description="Disordered" evidence="4">
    <location>
        <begin position="1981"/>
        <end position="2002"/>
    </location>
</feature>
<dbReference type="Gene3D" id="2.20.100.10">
    <property type="entry name" value="Thrombospondin type-1 (TSP1) repeat"/>
    <property type="match status" value="4"/>
</dbReference>
<gene>
    <name evidence="7" type="primary">Hmcn1</name>
    <name evidence="7" type="ORF">SNEC2469_LOCUS30934</name>
</gene>
<dbReference type="Pfam" id="PF26188">
    <property type="entry name" value="RESC6"/>
    <property type="match status" value="1"/>
</dbReference>
<evidence type="ECO:0000256" key="1">
    <source>
        <dbReference type="ARBA" id="ARBA00022729"/>
    </source>
</evidence>
<accession>A0A813BM37</accession>
<dbReference type="InterPro" id="IPR058917">
    <property type="entry name" value="RESC6_dom"/>
</dbReference>
<feature type="domain" description="Spondin-like TSP1" evidence="5">
    <location>
        <begin position="1478"/>
        <end position="1530"/>
    </location>
</feature>
<keyword evidence="8" id="KW-1185">Reference proteome</keyword>
<evidence type="ECO:0000313" key="8">
    <source>
        <dbReference type="Proteomes" id="UP000601435"/>
    </source>
</evidence>
<keyword evidence="3" id="KW-0325">Glycoprotein</keyword>
<sequence length="2464" mass="271422">MTSLADCTRVLAHISAPWMLPIGCHSALFWLSRDQFLMVWFQSSNTYTLEGGVKFAGRYGYGHHGFQDGYAPSPPQDILQREPQCLGLGELRLQSAMQDRYGVSPSEDLGISDGCGDGYTSSTSATEVVRCSNAPLCIMHAHHDGGTTGPGVSTSASSFYGSLFPRTRSSLPPIFASVGGRSDVVKAADARIRAASSFSELLDIVQECLARFDEGSLVIAFCTGAKLVGERLPSGPTWKALQEKLHQAIARLEPRGLSMVAYASAKLAWREEAFLLDLASESTKKAAHFGPTDVAKICWGFTKLEMVQQVPDFWTAMETVVQRKVQEARHVDLSMIAWAFGMAERGSPAMCAEISSTALRLMQELTPQCLANVALVFARLGIENPELFEAIQRRSLSQVPDFADFDVTSLCWAMARADAVDFELFDKLANHTVSCGFVKRYSAEMAAQMAWAFAVAQVAHEPLFSELSDFIVQHASVFEAQYVANFAWAYATLDIADASAWQAVARECKGGRLWRYRPDELCAVCWGFAKIGWEDEELIGDMAQVASHRISELDTRSLINLLSAFVVLCDHRGTLDMAHCKESDVASVTFEHQEELTSVLESGLSELSSKTLQPGQELVVAVRLFCKAGRVTDACRLCCQRTDMTTWSVLLATAERSDASLAARLWDRLAEDLPEPFASAVRRCAATCQGVRMQEESSGLPATPQLEVSEQLQRLAGLLRGAEAGAGAPSKLAAGRGAQLARFTMSPQFALDIRGGEDALALAMAVRCPVWCLEDSAIVAAGLRRCAAAWAPNLEVHMGPAEFLMEKVLQRRGAGCVDLLVLHGGGEAQLEDFRRAEDLHLLSQGATAFYFLSKTYQIETPLEFTPLTMELLSPAGCQSCLKCAAEHPLYDLQRNSLGSTAAIEASEPSETLQGWVASCRCRGRQKQTVREVSELAALKAESERLARLSGLRAKENEVERFRRFLIDHGLCPKREGCLTLDTSMGVLEATRPFRAFLLDVDPGERGVGLEKLLMERFGDMAQFVQASVLQSSDGARNLSAHVFEELGIADTVLQAGFLRWFQDHERVADVVFPMPAEAGAGFLRPPSEPILPASQTDLPKESLWERPSDLREMPFEDWLVWIDASGELLCYLPTVQESYDTVAQIAQTYTSVDKATKQKVLDPLLFEAALQAVVRGSLRSDDLMGNLFEDIQPKGASTSIDMNDSTPRLRSNMLSNALRAGSGEKAFLVAGSRSCSGTEVERQQCRDMPTCNHCVPQNCEFAQWGKWYDAGGCTGLCFRHRALAQPNNECGRPCSGVQEDTKPCFKRECSRKPEQDAMFGSWSEWGLCDSGQRDRHREVATQAAHGGRSVEGPLREVQPCGQGHVVDCEMNQWNAWTTCSCTCGQGWHTRDRRIIRFSANGGKPCVGSTREEHPCNEQPCNGLACQFSPWSSWAGCDGYRPFQRDRHRRVEQPGSDGAGCSGTTREMEGCTSHGPSDCVISQWDQWSSCDKHCDGGQQVRHRKLIHPAHSGGTCPQSKMKQIRGCNTHSCHSNQNDCILSPWRSWSACTAQCEDGVRKREREVLQRAGEGGDPAAANKTASGERGIRGAAAPAAAEVGRSGEIDRFRFPQKVEENSVTQSTSLKQLRVISTDASSDAPMPGGQNGSSGPNARLPVDMASSFDIEAIKCRQIPVAGQLQAVARSGTCVKVLGLAVRYAGTGMAGSLPGMNGPTAAALASAFVSGRGLWSNTTSGTESLLSGMTGEDKTSSAWFKVPTWDGSPETWRSFDREMQWWISSLDIEATKKYNLAARWLLRQTGVVRQSGEEFSPKDLEYPTEIKTKDPDGVKIIVVPEDPLSGLTKLLKALEGINGRTASERKGELRNLFYLALQRRPGEPPADFMSRFRSVEKLGLDPLRKQLLETALQSRENYEDVEQEELLDGRRVIDFCRYGYRYLTASSRVAEALRQHLGPNFSKEFMDKLVRAVELQFEDDARATATMVADEQDFVGPDGSDTQAEDAGDEAQLKSDLVIPTAVRQAVHRLRENTGHRSPQRLARALVIAGASMEAVIAAKQLRCSLCQERRPPKVQRPASGPREPSDQVAVDIFDSFDAAGVRYSILHAVDRPWCVIKGVSLFRMPWKSFSSMQEGAWRLFQIGGSSRNGSDGDVALALQQGNETSRGRRSRNPSTESAPAVGDLVYYWRQQKYNRRGNQSQRRLLLRNWHGRPALLVASEGNNCYVTARGTLTKVALEHVRRASPTEQLASGEWDSMVQEVVDAANRDQEWELVETQPRREADDEELAPAPAKTMAPALAGLSGPQTWKWKLFDKDKQVKCTLLLVFKLWQMEGNRGKVDDHGTWLGDWPLPTRAEYEAASKEYHWNSMNAEQKAAFTAGRTPQTVSRTSQHLLFSAAVSSCKKHKWRIGTADVKSAFLKGEKYVDGARELYVRNREAAKERWKAATMDYRRPELLVDPRLLSGTSGIVVF</sequence>
<keyword evidence="2" id="KW-1015">Disulfide bond</keyword>
<comment type="caution">
    <text evidence="7">The sequence shown here is derived from an EMBL/GenBank/DDBJ whole genome shotgun (WGS) entry which is preliminary data.</text>
</comment>
<proteinExistence type="predicted"/>
<feature type="domain" description="Spondin-like TSP1" evidence="5">
    <location>
        <begin position="1368"/>
        <end position="1420"/>
    </location>
</feature>
<dbReference type="EMBL" id="CAJNJA010073475">
    <property type="protein sequence ID" value="CAE7909824.1"/>
    <property type="molecule type" value="Genomic_DNA"/>
</dbReference>
<organism evidence="7 8">
    <name type="scientific">Symbiodinium necroappetens</name>
    <dbReference type="NCBI Taxonomy" id="1628268"/>
    <lineage>
        <taxon>Eukaryota</taxon>
        <taxon>Sar</taxon>
        <taxon>Alveolata</taxon>
        <taxon>Dinophyceae</taxon>
        <taxon>Suessiales</taxon>
        <taxon>Symbiodiniaceae</taxon>
        <taxon>Symbiodinium</taxon>
    </lineage>
</organism>
<dbReference type="PANTHER" id="PTHR20920:SF5">
    <property type="entry name" value="SMB DOMAIN-CONTAINING PROTEIN"/>
    <property type="match status" value="1"/>
</dbReference>
<reference evidence="7" key="1">
    <citation type="submission" date="2021-02" db="EMBL/GenBank/DDBJ databases">
        <authorList>
            <person name="Dougan E. K."/>
            <person name="Rhodes N."/>
            <person name="Thang M."/>
            <person name="Chan C."/>
        </authorList>
    </citation>
    <scope>NUCLEOTIDE SEQUENCE</scope>
</reference>
<dbReference type="OrthoDB" id="435848at2759"/>
<dbReference type="Pfam" id="PF19028">
    <property type="entry name" value="TSP1_spondin"/>
    <property type="match status" value="2"/>
</dbReference>
<dbReference type="Pfam" id="PF00090">
    <property type="entry name" value="TSP_1"/>
    <property type="match status" value="2"/>
</dbReference>
<evidence type="ECO:0000256" key="2">
    <source>
        <dbReference type="ARBA" id="ARBA00023157"/>
    </source>
</evidence>
<dbReference type="SUPFAM" id="SSF82895">
    <property type="entry name" value="TSP-1 type 1 repeat"/>
    <property type="match status" value="4"/>
</dbReference>
<evidence type="ECO:0000259" key="6">
    <source>
        <dbReference type="Pfam" id="PF26188"/>
    </source>
</evidence>
<keyword evidence="1" id="KW-0732">Signal</keyword>